<keyword evidence="1" id="KW-0285">Flavoprotein</keyword>
<keyword evidence="4" id="KW-0503">Monooxygenase</keyword>
<evidence type="ECO:0000256" key="4">
    <source>
        <dbReference type="ARBA" id="ARBA00023033"/>
    </source>
</evidence>
<dbReference type="PANTHER" id="PTHR30011:SF16">
    <property type="entry name" value="C2H2 FINGER DOMAIN TRANSCRIPTION FACTOR (EUROFUNG)-RELATED"/>
    <property type="match status" value="1"/>
</dbReference>
<dbReference type="Gene3D" id="3.20.20.30">
    <property type="entry name" value="Luciferase-like domain"/>
    <property type="match status" value="1"/>
</dbReference>
<dbReference type="EMBL" id="OCSU01000001">
    <property type="protein sequence ID" value="SOE53198.1"/>
    <property type="molecule type" value="Genomic_DNA"/>
</dbReference>
<dbReference type="InterPro" id="IPR036661">
    <property type="entry name" value="Luciferase-like_sf"/>
</dbReference>
<reference evidence="5 6" key="1">
    <citation type="submission" date="2017-09" db="EMBL/GenBank/DDBJ databases">
        <authorList>
            <person name="Varghese N."/>
            <person name="Submissions S."/>
        </authorList>
    </citation>
    <scope>NUCLEOTIDE SEQUENCE [LARGE SCALE GENOMIC DNA]</scope>
    <source>
        <strain evidence="5 6">OK806</strain>
    </source>
</reference>
<dbReference type="InterPro" id="IPR051260">
    <property type="entry name" value="Diverse_substr_monoxygenases"/>
</dbReference>
<evidence type="ECO:0008006" key="7">
    <source>
        <dbReference type="Google" id="ProtNLM"/>
    </source>
</evidence>
<organism evidence="5 6">
    <name type="scientific">Caballeronia arationis</name>
    <dbReference type="NCBI Taxonomy" id="1777142"/>
    <lineage>
        <taxon>Bacteria</taxon>
        <taxon>Pseudomonadati</taxon>
        <taxon>Pseudomonadota</taxon>
        <taxon>Betaproteobacteria</taxon>
        <taxon>Burkholderiales</taxon>
        <taxon>Burkholderiaceae</taxon>
        <taxon>Caballeronia</taxon>
    </lineage>
</organism>
<name>A0A7Z7I1W0_9BURK</name>
<proteinExistence type="predicted"/>
<protein>
    <recommendedName>
        <fullName evidence="7">Flavin-dependent oxidoreductase</fullName>
    </recommendedName>
</protein>
<dbReference type="GO" id="GO:0016705">
    <property type="term" value="F:oxidoreductase activity, acting on paired donors, with incorporation or reduction of molecular oxygen"/>
    <property type="evidence" value="ECO:0007669"/>
    <property type="project" value="InterPro"/>
</dbReference>
<dbReference type="Proteomes" id="UP000219522">
    <property type="component" value="Unassembled WGS sequence"/>
</dbReference>
<dbReference type="PANTHER" id="PTHR30011">
    <property type="entry name" value="ALKANESULFONATE MONOOXYGENASE-RELATED"/>
    <property type="match status" value="1"/>
</dbReference>
<sequence>MSKKQIILNAFNMNCVGHMNHGLWTHPRDRSTDYRKLHEADIDGFNLTHTVPPESYEDFIDLAIPKLQVRGAYKTSYDQGTLREKLFGGYAWLNSRHTGATFRNLSGAPCARVR</sequence>
<comment type="caution">
    <text evidence="5">The sequence shown here is derived from an EMBL/GenBank/DDBJ whole genome shotgun (WGS) entry which is preliminary data.</text>
</comment>
<keyword evidence="2" id="KW-0288">FMN</keyword>
<dbReference type="GO" id="GO:0004497">
    <property type="term" value="F:monooxygenase activity"/>
    <property type="evidence" value="ECO:0007669"/>
    <property type="project" value="UniProtKB-KW"/>
</dbReference>
<evidence type="ECO:0000256" key="2">
    <source>
        <dbReference type="ARBA" id="ARBA00022643"/>
    </source>
</evidence>
<accession>A0A7Z7I1W0</accession>
<keyword evidence="6" id="KW-1185">Reference proteome</keyword>
<evidence type="ECO:0000256" key="1">
    <source>
        <dbReference type="ARBA" id="ARBA00022630"/>
    </source>
</evidence>
<keyword evidence="3" id="KW-0560">Oxidoreductase</keyword>
<evidence type="ECO:0000313" key="6">
    <source>
        <dbReference type="Proteomes" id="UP000219522"/>
    </source>
</evidence>
<gene>
    <name evidence="5" type="ORF">SAMN05446927_0613</name>
</gene>
<evidence type="ECO:0000256" key="3">
    <source>
        <dbReference type="ARBA" id="ARBA00023002"/>
    </source>
</evidence>
<dbReference type="AlphaFoldDB" id="A0A7Z7I1W0"/>
<evidence type="ECO:0000313" key="5">
    <source>
        <dbReference type="EMBL" id="SOE53198.1"/>
    </source>
</evidence>
<dbReference type="SUPFAM" id="SSF51679">
    <property type="entry name" value="Bacterial luciferase-like"/>
    <property type="match status" value="1"/>
</dbReference>